<gene>
    <name evidence="1" type="ORF">X560_1107</name>
</gene>
<sequence>MIKRYSFLLEKMNLLKGATRDYKEEWESDRFFVYGKMFAMLGKNKEGAEILTLRTTAERSEALRAMNSAIIPGYYMNKRLWISILLEKEKETDFIATLFAEAYETIVGTLPKYKQEELKN</sequence>
<evidence type="ECO:0008006" key="3">
    <source>
        <dbReference type="Google" id="ProtNLM"/>
    </source>
</evidence>
<dbReference type="Pfam" id="PF04237">
    <property type="entry name" value="YjbR"/>
    <property type="match status" value="1"/>
</dbReference>
<dbReference type="PATRIC" id="fig|1430899.3.peg.1141"/>
<dbReference type="EMBL" id="AZHO01000011">
    <property type="protein sequence ID" value="KMT60181.1"/>
    <property type="molecule type" value="Genomic_DNA"/>
</dbReference>
<accession>A0A0J8J7A7</accession>
<dbReference type="SUPFAM" id="SSF142906">
    <property type="entry name" value="YjbR-like"/>
    <property type="match status" value="1"/>
</dbReference>
<reference evidence="1 2" key="1">
    <citation type="journal article" date="2015" name="Genome Biol. Evol.">
        <title>Comparative Genomics of Listeria Sensu Lato: Genus-Wide Differences in Evolutionary Dynamics and the Progressive Gain of Complex, Potentially Pathogenicity-Related Traits through Lateral Gene Transfer.</title>
        <authorList>
            <person name="Chiara M."/>
            <person name="Caruso M."/>
            <person name="D'Erchia A.M."/>
            <person name="Manzari C."/>
            <person name="Fraccalvieri R."/>
            <person name="Goffredo E."/>
            <person name="Latorre L."/>
            <person name="Miccolupo A."/>
            <person name="Padalino I."/>
            <person name="Santagada G."/>
            <person name="Chiocco D."/>
            <person name="Pesole G."/>
            <person name="Horner D.S."/>
            <person name="Parisi A."/>
        </authorList>
    </citation>
    <scope>NUCLEOTIDE SEQUENCE [LARGE SCALE GENOMIC DNA]</scope>
    <source>
        <strain evidence="1 2">1991</strain>
    </source>
</reference>
<dbReference type="PANTHER" id="PTHR35145:SF1">
    <property type="entry name" value="CYTOPLASMIC PROTEIN"/>
    <property type="match status" value="1"/>
</dbReference>
<dbReference type="InterPro" id="IPR007351">
    <property type="entry name" value="YjbR"/>
</dbReference>
<dbReference type="Gene3D" id="3.90.1150.30">
    <property type="match status" value="1"/>
</dbReference>
<name>A0A0J8J7A7_9LIST</name>
<dbReference type="Proteomes" id="UP000052258">
    <property type="component" value="Unassembled WGS sequence"/>
</dbReference>
<dbReference type="RefSeq" id="WP_007476938.1">
    <property type="nucleotide sequence ID" value="NZ_KQ130613.1"/>
</dbReference>
<evidence type="ECO:0000313" key="2">
    <source>
        <dbReference type="Proteomes" id="UP000052258"/>
    </source>
</evidence>
<proteinExistence type="predicted"/>
<dbReference type="InterPro" id="IPR058532">
    <property type="entry name" value="YjbR/MT2646/Rv2570-like"/>
</dbReference>
<dbReference type="OrthoDB" id="9789813at2"/>
<dbReference type="PANTHER" id="PTHR35145">
    <property type="entry name" value="CYTOPLASMIC PROTEIN-RELATED"/>
    <property type="match status" value="1"/>
</dbReference>
<dbReference type="AlphaFoldDB" id="A0A0J8J7A7"/>
<evidence type="ECO:0000313" key="1">
    <source>
        <dbReference type="EMBL" id="KMT60181.1"/>
    </source>
</evidence>
<comment type="caution">
    <text evidence="1">The sequence shown here is derived from an EMBL/GenBank/DDBJ whole genome shotgun (WGS) entry which is preliminary data.</text>
</comment>
<protein>
    <recommendedName>
        <fullName evidence="3">MmcQ/YjbR family DNA-binding protein</fullName>
    </recommendedName>
</protein>
<organism evidence="1 2">
    <name type="scientific">Listeria fleischmannii 1991</name>
    <dbReference type="NCBI Taxonomy" id="1430899"/>
    <lineage>
        <taxon>Bacteria</taxon>
        <taxon>Bacillati</taxon>
        <taxon>Bacillota</taxon>
        <taxon>Bacilli</taxon>
        <taxon>Bacillales</taxon>
        <taxon>Listeriaceae</taxon>
        <taxon>Listeria</taxon>
    </lineage>
</organism>
<keyword evidence="2" id="KW-1185">Reference proteome</keyword>
<dbReference type="InterPro" id="IPR038056">
    <property type="entry name" value="YjbR-like_sf"/>
</dbReference>